<evidence type="ECO:0000256" key="5">
    <source>
        <dbReference type="RuleBase" id="RU000590"/>
    </source>
</evidence>
<evidence type="ECO:0000259" key="7">
    <source>
        <dbReference type="Pfam" id="PF01321"/>
    </source>
</evidence>
<evidence type="ECO:0000256" key="2">
    <source>
        <dbReference type="ARBA" id="ARBA00022723"/>
    </source>
</evidence>
<accession>A0ABT7XSA4</accession>
<keyword evidence="9" id="KW-1185">Reference proteome</keyword>
<keyword evidence="3" id="KW-0378">Hydrolase</keyword>
<proteinExistence type="inferred from homology"/>
<dbReference type="SUPFAM" id="SSF53092">
    <property type="entry name" value="Creatinase/prolidase N-terminal domain"/>
    <property type="match status" value="1"/>
</dbReference>
<dbReference type="RefSeq" id="WP_289831309.1">
    <property type="nucleotide sequence ID" value="NZ_JAUEDK010000039.1"/>
</dbReference>
<dbReference type="EMBL" id="JAUEDK010000039">
    <property type="protein sequence ID" value="MDN0076657.1"/>
    <property type="molecule type" value="Genomic_DNA"/>
</dbReference>
<feature type="domain" description="Peptidase M24" evidence="6">
    <location>
        <begin position="178"/>
        <end position="384"/>
    </location>
</feature>
<dbReference type="PANTHER" id="PTHR46112:SF3">
    <property type="entry name" value="AMINOPEPTIDASE YPDF"/>
    <property type="match status" value="1"/>
</dbReference>
<dbReference type="InterPro" id="IPR050659">
    <property type="entry name" value="Peptidase_M24B"/>
</dbReference>
<dbReference type="PROSITE" id="PS00491">
    <property type="entry name" value="PROLINE_PEPTIDASE"/>
    <property type="match status" value="1"/>
</dbReference>
<sequence length="409" mass="44345">MTIGVGGSSREQALAALQDMTAGVVPIALLEYRQRIASAQQRMRELGIGALYLHAGTSLNYFTGLQWHPSERMVGAIVPCRGEVQFIAPWFELGTVRDFMVLEGEVHSWHEHESPYQLLAGIMRGLQQDGGLVLAIDGSTPFFTVDGIAKSCPEAQLIDARDVITWCRMCKSQAELALMQRAKDMTLAVHKAAASILHEGITTTEVQAFIQQAHRKVGASGSTFCIVLFGGATAFPHGVKEPQTLQANDMVLIDTGCALHGYLSDITRTYVFGTPNERQRQVWNAEKAAQAAAFAAAQIGTCCGDVDIAVRKQLASDGFGPGYLLPGLPHRTGHGIGLDLHEGPYLVSSDDTPLAPGMCFSNEPMICVPGEFGVRLEDHFYMTEDGPRWFTTPCHSIDDPFGHASHYSG</sequence>
<evidence type="ECO:0000313" key="9">
    <source>
        <dbReference type="Proteomes" id="UP001168540"/>
    </source>
</evidence>
<comment type="caution">
    <text evidence="8">The sequence shown here is derived from an EMBL/GenBank/DDBJ whole genome shotgun (WGS) entry which is preliminary data.</text>
</comment>
<dbReference type="InterPro" id="IPR001131">
    <property type="entry name" value="Peptidase_M24B_aminopep-P_CS"/>
</dbReference>
<dbReference type="CDD" id="cd01066">
    <property type="entry name" value="APP_MetAP"/>
    <property type="match status" value="1"/>
</dbReference>
<dbReference type="InterPro" id="IPR000587">
    <property type="entry name" value="Creatinase_N"/>
</dbReference>
<organism evidence="8 9">
    <name type="scientific">Crenobacter oryzisoli</name>
    <dbReference type="NCBI Taxonomy" id="3056844"/>
    <lineage>
        <taxon>Bacteria</taxon>
        <taxon>Pseudomonadati</taxon>
        <taxon>Pseudomonadota</taxon>
        <taxon>Betaproteobacteria</taxon>
        <taxon>Neisseriales</taxon>
        <taxon>Neisseriaceae</taxon>
        <taxon>Crenobacter</taxon>
    </lineage>
</organism>
<name>A0ABT7XSA4_9NEIS</name>
<evidence type="ECO:0000313" key="8">
    <source>
        <dbReference type="EMBL" id="MDN0076657.1"/>
    </source>
</evidence>
<dbReference type="InterPro" id="IPR029149">
    <property type="entry name" value="Creatin/AminoP/Spt16_N"/>
</dbReference>
<dbReference type="Proteomes" id="UP001168540">
    <property type="component" value="Unassembled WGS sequence"/>
</dbReference>
<dbReference type="SUPFAM" id="SSF55920">
    <property type="entry name" value="Creatinase/aminopeptidase"/>
    <property type="match status" value="1"/>
</dbReference>
<keyword evidence="4" id="KW-0482">Metalloprotease</keyword>
<dbReference type="InterPro" id="IPR000994">
    <property type="entry name" value="Pept_M24"/>
</dbReference>
<dbReference type="Pfam" id="PF00557">
    <property type="entry name" value="Peptidase_M24"/>
    <property type="match status" value="1"/>
</dbReference>
<comment type="similarity">
    <text evidence="5">Belongs to the peptidase M24B family.</text>
</comment>
<dbReference type="InterPro" id="IPR036005">
    <property type="entry name" value="Creatinase/aminopeptidase-like"/>
</dbReference>
<evidence type="ECO:0000256" key="1">
    <source>
        <dbReference type="ARBA" id="ARBA00022670"/>
    </source>
</evidence>
<dbReference type="PANTHER" id="PTHR46112">
    <property type="entry name" value="AMINOPEPTIDASE"/>
    <property type="match status" value="1"/>
</dbReference>
<evidence type="ECO:0000259" key="6">
    <source>
        <dbReference type="Pfam" id="PF00557"/>
    </source>
</evidence>
<dbReference type="Gene3D" id="3.90.230.10">
    <property type="entry name" value="Creatinase/methionine aminopeptidase superfamily"/>
    <property type="match status" value="1"/>
</dbReference>
<keyword evidence="1" id="KW-0645">Protease</keyword>
<evidence type="ECO:0000256" key="3">
    <source>
        <dbReference type="ARBA" id="ARBA00022801"/>
    </source>
</evidence>
<gene>
    <name evidence="8" type="ORF">QU481_17495</name>
</gene>
<reference evidence="8" key="1">
    <citation type="submission" date="2023-06" db="EMBL/GenBank/DDBJ databases">
        <authorList>
            <person name="Zhang S."/>
        </authorList>
    </citation>
    <scope>NUCLEOTIDE SEQUENCE</scope>
    <source>
        <strain evidence="8">SG2303</strain>
    </source>
</reference>
<dbReference type="Gene3D" id="3.40.350.10">
    <property type="entry name" value="Creatinase/prolidase N-terminal domain"/>
    <property type="match status" value="1"/>
</dbReference>
<protein>
    <submittedName>
        <fullName evidence="8">Xaa-Pro peptidase family protein</fullName>
    </submittedName>
</protein>
<feature type="domain" description="Creatinase N-terminal" evidence="7">
    <location>
        <begin position="35"/>
        <end position="170"/>
    </location>
</feature>
<evidence type="ECO:0000256" key="4">
    <source>
        <dbReference type="ARBA" id="ARBA00023049"/>
    </source>
</evidence>
<keyword evidence="2 5" id="KW-0479">Metal-binding</keyword>
<dbReference type="Pfam" id="PF01321">
    <property type="entry name" value="Creatinase_N"/>
    <property type="match status" value="1"/>
</dbReference>